<evidence type="ECO:0000313" key="7">
    <source>
        <dbReference type="Proteomes" id="UP001163687"/>
    </source>
</evidence>
<dbReference type="Pfam" id="PF02674">
    <property type="entry name" value="Colicin_V"/>
    <property type="match status" value="1"/>
</dbReference>
<evidence type="ECO:0008006" key="8">
    <source>
        <dbReference type="Google" id="ProtNLM"/>
    </source>
</evidence>
<evidence type="ECO:0000256" key="4">
    <source>
        <dbReference type="ARBA" id="ARBA00023136"/>
    </source>
</evidence>
<protein>
    <recommendedName>
        <fullName evidence="8">Colicin V production protein</fullName>
    </recommendedName>
</protein>
<dbReference type="GO" id="GO:0009403">
    <property type="term" value="P:toxin biosynthetic process"/>
    <property type="evidence" value="ECO:0007669"/>
    <property type="project" value="InterPro"/>
</dbReference>
<proteinExistence type="predicted"/>
<evidence type="ECO:0000256" key="3">
    <source>
        <dbReference type="ARBA" id="ARBA00022989"/>
    </source>
</evidence>
<feature type="transmembrane region" description="Helical" evidence="5">
    <location>
        <begin position="181"/>
        <end position="198"/>
    </location>
</feature>
<keyword evidence="7" id="KW-1185">Reference proteome</keyword>
<dbReference type="Proteomes" id="UP001163687">
    <property type="component" value="Chromosome"/>
</dbReference>
<feature type="transmembrane region" description="Helical" evidence="5">
    <location>
        <begin position="6"/>
        <end position="27"/>
    </location>
</feature>
<keyword evidence="4 5" id="KW-0472">Membrane</keyword>
<feature type="transmembrane region" description="Helical" evidence="5">
    <location>
        <begin position="99"/>
        <end position="120"/>
    </location>
</feature>
<name>A0AA35G973_9FIRM</name>
<accession>A0AA35G973</accession>
<evidence type="ECO:0000313" key="6">
    <source>
        <dbReference type="EMBL" id="BDG61850.1"/>
    </source>
</evidence>
<evidence type="ECO:0000256" key="2">
    <source>
        <dbReference type="ARBA" id="ARBA00022692"/>
    </source>
</evidence>
<gene>
    <name evidence="6" type="ORF">caldi_29400</name>
</gene>
<dbReference type="AlphaFoldDB" id="A0AA35G973"/>
<feature type="transmembrane region" description="Helical" evidence="5">
    <location>
        <begin position="34"/>
        <end position="54"/>
    </location>
</feature>
<dbReference type="KEGG" id="cmic:caldi_29400"/>
<evidence type="ECO:0000256" key="1">
    <source>
        <dbReference type="ARBA" id="ARBA00004141"/>
    </source>
</evidence>
<keyword evidence="3 5" id="KW-1133">Transmembrane helix</keyword>
<keyword evidence="2 5" id="KW-0812">Transmembrane</keyword>
<sequence>MSALPGPVTSLSGLDLILMAVLGLSAVQGLRRGFVAVVLGYAGYLGALVIAGRYSRVVAAWLQARFGVLSSLERAMAGWLGAEGIEPGRGLAAALAQNLLSAVVFFGLFLLLSSLAGMLANRLGGLANAMPLVGPANRIMGAVLAGVVSGIFLAAGLGVLSSLTALPFLEPLGRVVATSRVAGFLLRVYGLVSSLLFGRTSPFTDPFV</sequence>
<organism evidence="6 7">
    <name type="scientific">Caldinitratiruptor microaerophilus</name>
    <dbReference type="NCBI Taxonomy" id="671077"/>
    <lineage>
        <taxon>Bacteria</taxon>
        <taxon>Bacillati</taxon>
        <taxon>Bacillota</taxon>
        <taxon>Clostridia</taxon>
        <taxon>Eubacteriales</taxon>
        <taxon>Symbiobacteriaceae</taxon>
        <taxon>Caldinitratiruptor</taxon>
    </lineage>
</organism>
<reference evidence="6" key="1">
    <citation type="submission" date="2022-03" db="EMBL/GenBank/DDBJ databases">
        <title>Complete genome sequence of Caldinitratiruptor microaerophilus.</title>
        <authorList>
            <person name="Mukaiyama R."/>
            <person name="Nishiyama T."/>
            <person name="Ueda K."/>
        </authorList>
    </citation>
    <scope>NUCLEOTIDE SEQUENCE</scope>
    <source>
        <strain evidence="6">JCM 16183</strain>
    </source>
</reference>
<dbReference type="GO" id="GO:0016020">
    <property type="term" value="C:membrane"/>
    <property type="evidence" value="ECO:0007669"/>
    <property type="project" value="UniProtKB-SubCell"/>
</dbReference>
<comment type="subcellular location">
    <subcellularLocation>
        <location evidence="1">Membrane</location>
        <topology evidence="1">Multi-pass membrane protein</topology>
    </subcellularLocation>
</comment>
<dbReference type="EMBL" id="AP025628">
    <property type="protein sequence ID" value="BDG61850.1"/>
    <property type="molecule type" value="Genomic_DNA"/>
</dbReference>
<evidence type="ECO:0000256" key="5">
    <source>
        <dbReference type="SAM" id="Phobius"/>
    </source>
</evidence>
<dbReference type="InterPro" id="IPR003825">
    <property type="entry name" value="Colicin-V_CvpA"/>
</dbReference>
<feature type="transmembrane region" description="Helical" evidence="5">
    <location>
        <begin position="141"/>
        <end position="169"/>
    </location>
</feature>
<dbReference type="RefSeq" id="WP_264842473.1">
    <property type="nucleotide sequence ID" value="NZ_AP025628.1"/>
</dbReference>